<dbReference type="SUPFAM" id="SSF51658">
    <property type="entry name" value="Xylose isomerase-like"/>
    <property type="match status" value="1"/>
</dbReference>
<organism evidence="2 3">
    <name type="scientific">Pelagibacterium lentulum</name>
    <dbReference type="NCBI Taxonomy" id="2029865"/>
    <lineage>
        <taxon>Bacteria</taxon>
        <taxon>Pseudomonadati</taxon>
        <taxon>Pseudomonadota</taxon>
        <taxon>Alphaproteobacteria</taxon>
        <taxon>Hyphomicrobiales</taxon>
        <taxon>Devosiaceae</taxon>
        <taxon>Pelagibacterium</taxon>
    </lineage>
</organism>
<dbReference type="GO" id="GO:0016853">
    <property type="term" value="F:isomerase activity"/>
    <property type="evidence" value="ECO:0007669"/>
    <property type="project" value="UniProtKB-KW"/>
</dbReference>
<dbReference type="EMBL" id="BMKB01000003">
    <property type="protein sequence ID" value="GGA51540.1"/>
    <property type="molecule type" value="Genomic_DNA"/>
</dbReference>
<gene>
    <name evidence="2" type="ORF">GCM10011499_21980</name>
</gene>
<dbReference type="AlphaFoldDB" id="A0A916VY47"/>
<dbReference type="Proteomes" id="UP000596977">
    <property type="component" value="Unassembled WGS sequence"/>
</dbReference>
<dbReference type="InterPro" id="IPR050312">
    <property type="entry name" value="IolE/XylAMocC-like"/>
</dbReference>
<evidence type="ECO:0000313" key="2">
    <source>
        <dbReference type="EMBL" id="GGA51540.1"/>
    </source>
</evidence>
<dbReference type="InterPro" id="IPR013022">
    <property type="entry name" value="Xyl_isomerase-like_TIM-brl"/>
</dbReference>
<dbReference type="InterPro" id="IPR036237">
    <property type="entry name" value="Xyl_isomerase-like_sf"/>
</dbReference>
<feature type="domain" description="Xylose isomerase-like TIM barrel" evidence="1">
    <location>
        <begin position="21"/>
        <end position="243"/>
    </location>
</feature>
<keyword evidence="2" id="KW-0413">Isomerase</keyword>
<dbReference type="PANTHER" id="PTHR12110">
    <property type="entry name" value="HYDROXYPYRUVATE ISOMERASE"/>
    <property type="match status" value="1"/>
</dbReference>
<proteinExistence type="predicted"/>
<evidence type="ECO:0000313" key="3">
    <source>
        <dbReference type="Proteomes" id="UP000596977"/>
    </source>
</evidence>
<reference evidence="2 3" key="1">
    <citation type="journal article" date="2014" name="Int. J. Syst. Evol. Microbiol.">
        <title>Complete genome sequence of Corynebacterium casei LMG S-19264T (=DSM 44701T), isolated from a smear-ripened cheese.</title>
        <authorList>
            <consortium name="US DOE Joint Genome Institute (JGI-PGF)"/>
            <person name="Walter F."/>
            <person name="Albersmeier A."/>
            <person name="Kalinowski J."/>
            <person name="Ruckert C."/>
        </authorList>
    </citation>
    <scope>NUCLEOTIDE SEQUENCE [LARGE SCALE GENOMIC DNA]</scope>
    <source>
        <strain evidence="2 3">CGMCC 1.15896</strain>
    </source>
</reference>
<sequence length="248" mass="28133">MTDFSFQLYSARNFPPMSFVIDLLKKHGYAQVEGFGGLYDNAQELKALLDKAGLTMPTGHFGLDQLKDKDKARKAADTLGITGLFCPAIPRELWEQPEDDWKKLADELAELGAFYKGQGYRFGWHNHHFEFWPTASGALPMNILLDGAPDIDWEMDVAWVVRGEHDPMQWVEKYGDRITAIHVKDLAPNGEAQDEDGWADVGHGIMNWRELLPKLKSTTKATHFVMEHDNPSDLERFASRSIQSVKDL</sequence>
<dbReference type="Gene3D" id="3.20.20.150">
    <property type="entry name" value="Divalent-metal-dependent TIM barrel enzymes"/>
    <property type="match status" value="1"/>
</dbReference>
<dbReference type="OrthoDB" id="9798407at2"/>
<accession>A0A916VY47</accession>
<comment type="caution">
    <text evidence="2">The sequence shown here is derived from an EMBL/GenBank/DDBJ whole genome shotgun (WGS) entry which is preliminary data.</text>
</comment>
<name>A0A916VY47_9HYPH</name>
<dbReference type="RefSeq" id="WP_127071178.1">
    <property type="nucleotide sequence ID" value="NZ_BMKB01000003.1"/>
</dbReference>
<dbReference type="PANTHER" id="PTHR12110:SF41">
    <property type="entry name" value="INOSOSE DEHYDRATASE"/>
    <property type="match status" value="1"/>
</dbReference>
<evidence type="ECO:0000259" key="1">
    <source>
        <dbReference type="Pfam" id="PF01261"/>
    </source>
</evidence>
<keyword evidence="3" id="KW-1185">Reference proteome</keyword>
<protein>
    <submittedName>
        <fullName evidence="2">Xylose isomerase</fullName>
    </submittedName>
</protein>
<dbReference type="Pfam" id="PF01261">
    <property type="entry name" value="AP_endonuc_2"/>
    <property type="match status" value="1"/>
</dbReference>